<dbReference type="AlphaFoldDB" id="A0A165YHK5"/>
<dbReference type="CDD" id="cd03507">
    <property type="entry name" value="Delta12-FADS-like"/>
    <property type="match status" value="1"/>
</dbReference>
<dbReference type="OrthoDB" id="1461976at2759"/>
<dbReference type="InterPro" id="IPR005804">
    <property type="entry name" value="FA_desaturase_dom"/>
</dbReference>
<dbReference type="InterPro" id="IPR012171">
    <property type="entry name" value="Fatty_acid_desaturase"/>
</dbReference>
<evidence type="ECO:0000313" key="6">
    <source>
        <dbReference type="EMBL" id="WOG98134.1"/>
    </source>
</evidence>
<evidence type="ECO:0000313" key="7">
    <source>
        <dbReference type="Proteomes" id="UP000077755"/>
    </source>
</evidence>
<name>A0A165YHK5_DAUCS</name>
<dbReference type="GO" id="GO:0016020">
    <property type="term" value="C:membrane"/>
    <property type="evidence" value="ECO:0007669"/>
    <property type="project" value="UniProtKB-SubCell"/>
</dbReference>
<comment type="similarity">
    <text evidence="3">Belongs to the fatty acid desaturase type 1 family.</text>
</comment>
<dbReference type="Proteomes" id="UP000077755">
    <property type="component" value="Chromosome 4"/>
</dbReference>
<comment type="pathway">
    <text evidence="2">Lipid metabolism.</text>
</comment>
<evidence type="ECO:0000256" key="5">
    <source>
        <dbReference type="ARBA" id="ARBA00023136"/>
    </source>
</evidence>
<dbReference type="KEGG" id="dcr:108219326"/>
<evidence type="ECO:0000256" key="1">
    <source>
        <dbReference type="ARBA" id="ARBA00004370"/>
    </source>
</evidence>
<organism evidence="6 7">
    <name type="scientific">Daucus carota subsp. sativus</name>
    <name type="common">Carrot</name>
    <dbReference type="NCBI Taxonomy" id="79200"/>
    <lineage>
        <taxon>Eukaryota</taxon>
        <taxon>Viridiplantae</taxon>
        <taxon>Streptophyta</taxon>
        <taxon>Embryophyta</taxon>
        <taxon>Tracheophyta</taxon>
        <taxon>Spermatophyta</taxon>
        <taxon>Magnoliopsida</taxon>
        <taxon>eudicotyledons</taxon>
        <taxon>Gunneridae</taxon>
        <taxon>Pentapetalae</taxon>
        <taxon>asterids</taxon>
        <taxon>campanulids</taxon>
        <taxon>Apiales</taxon>
        <taxon>Apiaceae</taxon>
        <taxon>Apioideae</taxon>
        <taxon>Scandiceae</taxon>
        <taxon>Daucinae</taxon>
        <taxon>Daucus</taxon>
        <taxon>Daucus sect. Daucus</taxon>
    </lineage>
</organism>
<dbReference type="Pfam" id="PF11960">
    <property type="entry name" value="DUF3474"/>
    <property type="match status" value="1"/>
</dbReference>
<evidence type="ECO:0000256" key="4">
    <source>
        <dbReference type="ARBA" id="ARBA00023002"/>
    </source>
</evidence>
<sequence length="391" mass="45311">MGKGGRMPVAGGDTKQAEKNEDIFRRVPHEKPPFTIADIKKAIPPHCFERSLIRSFAYLVYDLAVCFLLYYAATNYINLLPKPLSYLAWTAYIYVQGCFMFAVWVVAHECGHHGFSNYHWLNDTVGFVLHSLLLVPYFSWKISHRRHHANTNSLDRDENHIPRFKETIRSYYHIFNNPIGRVFIIAFTLTLGWPLYLIVNIAGRTYDRHASHFDPYSPIYSDRERVQILLSDIGFLAGCYLVYRVALVKGFTWVMLVYGAPLHVVNGFLVMITLLHHTHLSLPHYDSSEWDWLRGALATVDRDYGILNKVFHHIADTHVLHHLISSIPHYHAEEATEAIKPVLGDYYHYDPTPFYVAMWREAKECLYVEAEDGDKAKGVYWFKNDLKSKSS</sequence>
<reference evidence="6" key="2">
    <citation type="submission" date="2022-03" db="EMBL/GenBank/DDBJ databases">
        <title>Draft title - Genomic analysis of global carrot germplasm unveils the trajectory of domestication and the origin of high carotenoid orange carrot.</title>
        <authorList>
            <person name="Iorizzo M."/>
            <person name="Ellison S."/>
            <person name="Senalik D."/>
            <person name="Macko-Podgorni A."/>
            <person name="Grzebelus D."/>
            <person name="Bostan H."/>
            <person name="Rolling W."/>
            <person name="Curaba J."/>
            <person name="Simon P."/>
        </authorList>
    </citation>
    <scope>NUCLEOTIDE SEQUENCE</scope>
    <source>
        <tissue evidence="6">Leaf</tissue>
    </source>
</reference>
<dbReference type="InterPro" id="IPR021863">
    <property type="entry name" value="FAS_N"/>
</dbReference>
<dbReference type="GO" id="GO:0016717">
    <property type="term" value="F:oxidoreductase activity, acting on paired donors, with oxidation of a pair of donors resulting in the reduction of molecular oxygen to two molecules of water"/>
    <property type="evidence" value="ECO:0007669"/>
    <property type="project" value="InterPro"/>
</dbReference>
<evidence type="ECO:0000256" key="3">
    <source>
        <dbReference type="ARBA" id="ARBA00009295"/>
    </source>
</evidence>
<dbReference type="Pfam" id="PF00487">
    <property type="entry name" value="FA_desaturase"/>
    <property type="match status" value="1"/>
</dbReference>
<proteinExistence type="inferred from homology"/>
<keyword evidence="5" id="KW-0472">Membrane</keyword>
<reference evidence="6" key="1">
    <citation type="journal article" date="2016" name="Nat. Genet.">
        <title>A high-quality carrot genome assembly provides new insights into carotenoid accumulation and asterid genome evolution.</title>
        <authorList>
            <person name="Iorizzo M."/>
            <person name="Ellison S."/>
            <person name="Senalik D."/>
            <person name="Zeng P."/>
            <person name="Satapoomin P."/>
            <person name="Huang J."/>
            <person name="Bowman M."/>
            <person name="Iovene M."/>
            <person name="Sanseverino W."/>
            <person name="Cavagnaro P."/>
            <person name="Yildiz M."/>
            <person name="Macko-Podgorni A."/>
            <person name="Moranska E."/>
            <person name="Grzebelus E."/>
            <person name="Grzebelus D."/>
            <person name="Ashrafi H."/>
            <person name="Zheng Z."/>
            <person name="Cheng S."/>
            <person name="Spooner D."/>
            <person name="Van Deynze A."/>
            <person name="Simon P."/>
        </authorList>
    </citation>
    <scope>NUCLEOTIDE SEQUENCE</scope>
    <source>
        <tissue evidence="6">Leaf</tissue>
    </source>
</reference>
<keyword evidence="4" id="KW-0560">Oxidoreductase</keyword>
<dbReference type="Gramene" id="KZM99087">
    <property type="protein sequence ID" value="KZM99087"/>
    <property type="gene ID" value="DCAR_013551"/>
</dbReference>
<dbReference type="PANTHER" id="PTHR32100">
    <property type="entry name" value="OMEGA-6 FATTY ACID DESATURASE, CHLOROPLASTIC"/>
    <property type="match status" value="1"/>
</dbReference>
<gene>
    <name evidence="6" type="ORF">DCAR_0417475</name>
</gene>
<dbReference type="EMBL" id="CP093346">
    <property type="protein sequence ID" value="WOG98134.1"/>
    <property type="molecule type" value="Genomic_DNA"/>
</dbReference>
<dbReference type="OMA" id="LPYFSWR"/>
<protein>
    <submittedName>
        <fullName evidence="6">Uncharacterized protein</fullName>
    </submittedName>
</protein>
<comment type="subcellular location">
    <subcellularLocation>
        <location evidence="1">Membrane</location>
    </subcellularLocation>
</comment>
<dbReference type="GO" id="GO:0006629">
    <property type="term" value="P:lipid metabolic process"/>
    <property type="evidence" value="ECO:0007669"/>
    <property type="project" value="InterPro"/>
</dbReference>
<keyword evidence="7" id="KW-1185">Reference proteome</keyword>
<accession>A0A165YHK5</accession>
<evidence type="ECO:0000256" key="2">
    <source>
        <dbReference type="ARBA" id="ARBA00005189"/>
    </source>
</evidence>